<dbReference type="CDD" id="cd13749">
    <property type="entry name" value="Zn-ribbon_TFIIS"/>
    <property type="match status" value="1"/>
</dbReference>
<name>E3T569_CROVB</name>
<dbReference type="KEGG" id="vg:9887701"/>
<dbReference type="InterPro" id="IPR001222">
    <property type="entry name" value="Znf_TFIIS"/>
</dbReference>
<keyword evidence="1" id="KW-0479">Metal-binding</keyword>
<protein>
    <submittedName>
        <fullName evidence="6">Putative transcription elongation factor TFIIS</fullName>
    </submittedName>
</protein>
<evidence type="ECO:0000256" key="2">
    <source>
        <dbReference type="ARBA" id="ARBA00022771"/>
    </source>
</evidence>
<accession>E3T569</accession>
<feature type="domain" description="TFIIS-type" evidence="5">
    <location>
        <begin position="116"/>
        <end position="156"/>
    </location>
</feature>
<evidence type="ECO:0000259" key="5">
    <source>
        <dbReference type="PROSITE" id="PS51133"/>
    </source>
</evidence>
<dbReference type="Pfam" id="PF01096">
    <property type="entry name" value="Zn_ribbon_TFIIS"/>
    <property type="match status" value="1"/>
</dbReference>
<dbReference type="Proteomes" id="UP000029781">
    <property type="component" value="Segment"/>
</dbReference>
<keyword evidence="7" id="KW-1185">Reference proteome</keyword>
<dbReference type="SMART" id="SM00440">
    <property type="entry name" value="ZnF_C2C2"/>
    <property type="match status" value="1"/>
</dbReference>
<keyword evidence="3" id="KW-0862">Zinc</keyword>
<organism evidence="6 7">
    <name type="scientific">Cafeteria roenbergensis virus (strain BV-PW1)</name>
    <name type="common">CroV</name>
    <dbReference type="NCBI Taxonomy" id="693272"/>
    <lineage>
        <taxon>Viruses</taxon>
        <taxon>Varidnaviria</taxon>
        <taxon>Bamfordvirae</taxon>
        <taxon>Nucleocytoviricota</taxon>
        <taxon>Megaviricetes</taxon>
        <taxon>Imitervirales</taxon>
        <taxon>Mimiviridae</taxon>
        <taxon>Aliimimivirinae</taxon>
        <taxon>Rheavirus</taxon>
        <taxon>Rheavirus sinusmexicani</taxon>
    </lineage>
</organism>
<sequence>MDRTLYQKQMLDLVKDSKLATKLENSIFKWTNDYMETNITPPFMFENFYQDKFSDIIKHLNIKNNPYLLEAIKTGKIKPENIAFLKPEEIYPEKFEAILNKRKLEKAIKDNQATTDAFKCPRCKKRKAKIDQKQIRAGDEPMTTFVTCVECGNVQKF</sequence>
<proteinExistence type="predicted"/>
<reference evidence="6 7" key="1">
    <citation type="journal article" date="2010" name="Proc. Natl. Acad. Sci. U.S.A.">
        <title>Giant virus with a remarkable complement of genes infects marine zooplankton.</title>
        <authorList>
            <person name="Fischer M.G."/>
            <person name="Allen M.J."/>
            <person name="Wilson W.H."/>
            <person name="Suttle C.A."/>
        </authorList>
    </citation>
    <scope>NUCLEOTIDE SEQUENCE [LARGE SCALE GENOMIC DNA]</scope>
    <source>
        <strain evidence="6 7">BV-PW1</strain>
    </source>
</reference>
<evidence type="ECO:0000313" key="7">
    <source>
        <dbReference type="Proteomes" id="UP000029781"/>
    </source>
</evidence>
<dbReference type="PANTHER" id="PTHR11477:SF0">
    <property type="entry name" value="IP08861P-RELATED"/>
    <property type="match status" value="1"/>
</dbReference>
<dbReference type="RefSeq" id="YP_003969931.1">
    <property type="nucleotide sequence ID" value="NC_014637.1"/>
</dbReference>
<organismHost>
    <name type="scientific">Cafeteria roenbergensis</name>
    <name type="common">Marine flagellate</name>
    <dbReference type="NCBI Taxonomy" id="33653"/>
</organismHost>
<dbReference type="SUPFAM" id="SSF57783">
    <property type="entry name" value="Zinc beta-ribbon"/>
    <property type="match status" value="1"/>
</dbReference>
<dbReference type="OrthoDB" id="16050at10239"/>
<dbReference type="GO" id="GO:0008270">
    <property type="term" value="F:zinc ion binding"/>
    <property type="evidence" value="ECO:0007669"/>
    <property type="project" value="UniProtKB-KW"/>
</dbReference>
<keyword evidence="2 4" id="KW-0863">Zinc-finger</keyword>
<dbReference type="Gene3D" id="1.10.472.30">
    <property type="entry name" value="Transcription elongation factor S-II, central domain"/>
    <property type="match status" value="1"/>
</dbReference>
<dbReference type="InterPro" id="IPR003618">
    <property type="entry name" value="TFIIS_cen_dom"/>
</dbReference>
<dbReference type="GO" id="GO:0003676">
    <property type="term" value="F:nucleic acid binding"/>
    <property type="evidence" value="ECO:0007669"/>
    <property type="project" value="InterPro"/>
</dbReference>
<keyword evidence="6" id="KW-0648">Protein biosynthesis</keyword>
<dbReference type="PROSITE" id="PS51133">
    <property type="entry name" value="ZF_TFIIS_2"/>
    <property type="match status" value="1"/>
</dbReference>
<dbReference type="GeneID" id="9887701"/>
<gene>
    <name evidence="6" type="ORF">crov299</name>
</gene>
<dbReference type="PANTHER" id="PTHR11477">
    <property type="entry name" value="TRANSCRIPTION FACTOR S-II ZINC FINGER DOMAIN-CONTAINING PROTEIN"/>
    <property type="match status" value="1"/>
</dbReference>
<evidence type="ECO:0000256" key="3">
    <source>
        <dbReference type="ARBA" id="ARBA00022833"/>
    </source>
</evidence>
<dbReference type="Pfam" id="PF07500">
    <property type="entry name" value="TFIIS_M"/>
    <property type="match status" value="1"/>
</dbReference>
<dbReference type="EMBL" id="GU244497">
    <property type="protein sequence ID" value="ADO67332.1"/>
    <property type="molecule type" value="Genomic_DNA"/>
</dbReference>
<evidence type="ECO:0000256" key="1">
    <source>
        <dbReference type="ARBA" id="ARBA00022723"/>
    </source>
</evidence>
<dbReference type="Gene3D" id="2.20.25.10">
    <property type="match status" value="1"/>
</dbReference>
<dbReference type="GO" id="GO:0006351">
    <property type="term" value="P:DNA-templated transcription"/>
    <property type="evidence" value="ECO:0007669"/>
    <property type="project" value="InterPro"/>
</dbReference>
<dbReference type="InterPro" id="IPR036575">
    <property type="entry name" value="TFIIS_cen_dom_sf"/>
</dbReference>
<keyword evidence="6" id="KW-0251">Elongation factor</keyword>
<evidence type="ECO:0000256" key="4">
    <source>
        <dbReference type="PROSITE-ProRule" id="PRU00472"/>
    </source>
</evidence>
<evidence type="ECO:0000313" key="6">
    <source>
        <dbReference type="EMBL" id="ADO67332.1"/>
    </source>
</evidence>